<reference evidence="1 2" key="1">
    <citation type="journal article" date="2018" name="Int. J. Syst. Evol. Microbiol.">
        <title>Mesosutterella multiformis gen. nov., sp. nov., a member of the family Sutterellaceae and Sutterella megalosphaeroides sp. nov., isolated from human faeces.</title>
        <authorList>
            <person name="Sakamoto M."/>
            <person name="Ikeyama N."/>
            <person name="Kunihiro T."/>
            <person name="Iino T."/>
            <person name="Yuki M."/>
            <person name="Ohkuma M."/>
        </authorList>
    </citation>
    <scope>NUCLEOTIDE SEQUENCE [LARGE SCALE GENOMIC DNA]</scope>
    <source>
        <strain evidence="1 2">6FBBBH3</strain>
    </source>
</reference>
<name>A0A2Z6IA46_9BURK</name>
<dbReference type="InterPro" id="IPR037143">
    <property type="entry name" value="4-PPantetheinyl_Trfase_dom_sf"/>
</dbReference>
<dbReference type="Gene3D" id="3.90.470.20">
    <property type="entry name" value="4'-phosphopantetheinyl transferase domain"/>
    <property type="match status" value="1"/>
</dbReference>
<keyword evidence="2" id="KW-1185">Reference proteome</keyword>
<sequence length="347" mass="38366">MSTHYTYGVPRYFPISFRTIPDTKRGVNAERYLDRALRELFLDERPRRPWEEPTDEAPRLVRASVAFILPLEAVADAADLTEALLPEAALERLNEIRHPERRRQSRAARIVVAALLARLKALFPEMTFDYAEEPPYGPKIRYALQSESNADSEANSEASLAHVLYCTLSHTKGAAAVVLSRTPAGIDIEADRPVERLQRVAAQAFGEDAGRDVVENLAKTGSQDLFFALWGLSESVIKMNRGAPSDEEFASLRFERGASAHSAGTDVTVTVVSRTPGTKDAKPRLHPANFVVIRRPGVGLLRATIVSEDEKAPVVLEADAQLLRQMFGFVKKKSPSDDPESESESES</sequence>
<dbReference type="EMBL" id="AP018786">
    <property type="protein sequence ID" value="BBF23381.1"/>
    <property type="molecule type" value="Genomic_DNA"/>
</dbReference>
<dbReference type="RefSeq" id="WP_120176999.1">
    <property type="nucleotide sequence ID" value="NZ_AP018786.1"/>
</dbReference>
<dbReference type="Proteomes" id="UP000271003">
    <property type="component" value="Chromosome"/>
</dbReference>
<organism evidence="1 2">
    <name type="scientific">Sutterella megalosphaeroides</name>
    <dbReference type="NCBI Taxonomy" id="2494234"/>
    <lineage>
        <taxon>Bacteria</taxon>
        <taxon>Pseudomonadati</taxon>
        <taxon>Pseudomonadota</taxon>
        <taxon>Betaproteobacteria</taxon>
        <taxon>Burkholderiales</taxon>
        <taxon>Sutterellaceae</taxon>
        <taxon>Sutterella</taxon>
    </lineage>
</organism>
<dbReference type="KEGG" id="sutt:SUTMEG_12720"/>
<proteinExistence type="predicted"/>
<dbReference type="AlphaFoldDB" id="A0A2Z6IA46"/>
<evidence type="ECO:0000313" key="1">
    <source>
        <dbReference type="EMBL" id="BBF23381.1"/>
    </source>
</evidence>
<dbReference type="GO" id="GO:0008897">
    <property type="term" value="F:holo-[acyl-carrier-protein] synthase activity"/>
    <property type="evidence" value="ECO:0007669"/>
    <property type="project" value="InterPro"/>
</dbReference>
<protein>
    <recommendedName>
        <fullName evidence="3">4'-phosphopantetheinyl transferase domain-containing protein</fullName>
    </recommendedName>
</protein>
<accession>A0A2Z6IA46</accession>
<evidence type="ECO:0008006" key="3">
    <source>
        <dbReference type="Google" id="ProtNLM"/>
    </source>
</evidence>
<evidence type="ECO:0000313" key="2">
    <source>
        <dbReference type="Proteomes" id="UP000271003"/>
    </source>
</evidence>
<dbReference type="GO" id="GO:0000287">
    <property type="term" value="F:magnesium ion binding"/>
    <property type="evidence" value="ECO:0007669"/>
    <property type="project" value="InterPro"/>
</dbReference>
<dbReference type="OrthoDB" id="9808281at2"/>
<gene>
    <name evidence="1" type="ORF">SUTMEG_12720</name>
</gene>